<evidence type="ECO:0000256" key="1">
    <source>
        <dbReference type="ARBA" id="ARBA00004162"/>
    </source>
</evidence>
<protein>
    <recommendedName>
        <fullName evidence="9">Sec-independent protein translocase protein TatA</fullName>
    </recommendedName>
</protein>
<keyword evidence="3 9" id="KW-1003">Cell membrane</keyword>
<dbReference type="PANTHER" id="PTHR42982">
    <property type="entry name" value="SEC-INDEPENDENT PROTEIN TRANSLOCASE PROTEIN TATA"/>
    <property type="match status" value="1"/>
</dbReference>
<dbReference type="GO" id="GO:0008320">
    <property type="term" value="F:protein transmembrane transporter activity"/>
    <property type="evidence" value="ECO:0007669"/>
    <property type="project" value="UniProtKB-UniRule"/>
</dbReference>
<comment type="caution">
    <text evidence="11">The sequence shown here is derived from an EMBL/GenBank/DDBJ whole genome shotgun (WGS) entry which is preliminary data.</text>
</comment>
<dbReference type="OrthoDB" id="5245163at2"/>
<dbReference type="Pfam" id="PF02416">
    <property type="entry name" value="TatA_B_E"/>
    <property type="match status" value="1"/>
</dbReference>
<keyword evidence="8 9" id="KW-0472">Membrane</keyword>
<dbReference type="Proteomes" id="UP000298358">
    <property type="component" value="Unassembled WGS sequence"/>
</dbReference>
<dbReference type="RefSeq" id="WP_135114094.1">
    <property type="nucleotide sequence ID" value="NZ_BAAANG010000003.1"/>
</dbReference>
<evidence type="ECO:0000256" key="5">
    <source>
        <dbReference type="ARBA" id="ARBA00022927"/>
    </source>
</evidence>
<dbReference type="PANTHER" id="PTHR42982:SF8">
    <property type="entry name" value="SEC-INDEPENDENT PROTEIN TRANSLOCASE PROTEIN TATA"/>
    <property type="match status" value="1"/>
</dbReference>
<sequence>MGNLTGWHLLILLAVILLLFGAARLPALARSLGQSARVFRGEIKQMKAEDEPAQGTADASSGYPASGQQADRIPAAGETRTDEPGTQPRP</sequence>
<dbReference type="NCBIfam" id="NF001854">
    <property type="entry name" value="PRK00575.1"/>
    <property type="match status" value="1"/>
</dbReference>
<dbReference type="InterPro" id="IPR003369">
    <property type="entry name" value="TatA/B/E"/>
</dbReference>
<keyword evidence="4 9" id="KW-0812">Transmembrane</keyword>
<gene>
    <name evidence="9 11" type="primary">tatA</name>
    <name evidence="11" type="ORF">E4U02_06815</name>
</gene>
<keyword evidence="2 9" id="KW-0813">Transport</keyword>
<evidence type="ECO:0000313" key="12">
    <source>
        <dbReference type="Proteomes" id="UP000298358"/>
    </source>
</evidence>
<evidence type="ECO:0000313" key="11">
    <source>
        <dbReference type="EMBL" id="TFU33174.1"/>
    </source>
</evidence>
<keyword evidence="6 9" id="KW-1133">Transmembrane helix</keyword>
<dbReference type="InterPro" id="IPR006312">
    <property type="entry name" value="TatA/E"/>
</dbReference>
<accession>A0A4Y9FV17</accession>
<reference evidence="11 12" key="1">
    <citation type="submission" date="2019-03" db="EMBL/GenBank/DDBJ databases">
        <title>Diversity of the mouse oral microbiome.</title>
        <authorList>
            <person name="Joseph S."/>
            <person name="Aduse-Opoku J."/>
            <person name="Curtis M."/>
            <person name="Wade W."/>
            <person name="Hashim A."/>
        </authorList>
    </citation>
    <scope>NUCLEOTIDE SEQUENCE [LARGE SCALE GENOMIC DNA]</scope>
    <source>
        <strain evidence="11 12">P1012</strain>
    </source>
</reference>
<organism evidence="11 12">
    <name type="scientific">Microbacterium paludicola</name>
    <dbReference type="NCBI Taxonomy" id="300019"/>
    <lineage>
        <taxon>Bacteria</taxon>
        <taxon>Bacillati</taxon>
        <taxon>Actinomycetota</taxon>
        <taxon>Actinomycetes</taxon>
        <taxon>Micrococcales</taxon>
        <taxon>Microbacteriaceae</taxon>
        <taxon>Microbacterium</taxon>
    </lineage>
</organism>
<name>A0A4Y9FV17_9MICO</name>
<comment type="subcellular location">
    <subcellularLocation>
        <location evidence="1 9">Cell membrane</location>
        <topology evidence="1 9">Single-pass membrane protein</topology>
    </subcellularLocation>
</comment>
<evidence type="ECO:0000256" key="2">
    <source>
        <dbReference type="ARBA" id="ARBA00022448"/>
    </source>
</evidence>
<keyword evidence="12" id="KW-1185">Reference proteome</keyword>
<comment type="function">
    <text evidence="9">Part of the twin-arginine translocation (Tat) system that transports large folded proteins containing a characteristic twin-arginine motif in their signal peptide across membranes. TatA could form the protein-conducting channel of the Tat system.</text>
</comment>
<proteinExistence type="inferred from homology"/>
<comment type="subunit">
    <text evidence="9">The Tat system comprises two distinct complexes: a TatABC complex, containing multiple copies of TatA, TatB and TatC subunits, and a separate TatA complex, containing only TatA subunits. Substrates initially bind to the TatABC complex, which probably triggers association of the separate TatA complex to form the active translocon.</text>
</comment>
<dbReference type="AlphaFoldDB" id="A0A4Y9FV17"/>
<comment type="similarity">
    <text evidence="9">Belongs to the TatA/E family.</text>
</comment>
<dbReference type="HAMAP" id="MF_00236">
    <property type="entry name" value="TatA_E"/>
    <property type="match status" value="1"/>
</dbReference>
<evidence type="ECO:0000256" key="9">
    <source>
        <dbReference type="HAMAP-Rule" id="MF_00236"/>
    </source>
</evidence>
<dbReference type="EMBL" id="SPQB01000012">
    <property type="protein sequence ID" value="TFU33174.1"/>
    <property type="molecule type" value="Genomic_DNA"/>
</dbReference>
<evidence type="ECO:0000256" key="7">
    <source>
        <dbReference type="ARBA" id="ARBA00023010"/>
    </source>
</evidence>
<evidence type="ECO:0000256" key="3">
    <source>
        <dbReference type="ARBA" id="ARBA00022475"/>
    </source>
</evidence>
<evidence type="ECO:0000256" key="4">
    <source>
        <dbReference type="ARBA" id="ARBA00022692"/>
    </source>
</evidence>
<feature type="region of interest" description="Disordered" evidence="10">
    <location>
        <begin position="47"/>
        <end position="90"/>
    </location>
</feature>
<evidence type="ECO:0000256" key="8">
    <source>
        <dbReference type="ARBA" id="ARBA00023136"/>
    </source>
</evidence>
<evidence type="ECO:0000256" key="6">
    <source>
        <dbReference type="ARBA" id="ARBA00022989"/>
    </source>
</evidence>
<dbReference type="Gene3D" id="1.20.5.3310">
    <property type="match status" value="1"/>
</dbReference>
<keyword evidence="5 9" id="KW-0653">Protein transport</keyword>
<dbReference type="GO" id="GO:0033281">
    <property type="term" value="C:TAT protein transport complex"/>
    <property type="evidence" value="ECO:0007669"/>
    <property type="project" value="UniProtKB-UniRule"/>
</dbReference>
<evidence type="ECO:0000256" key="10">
    <source>
        <dbReference type="SAM" id="MobiDB-lite"/>
    </source>
</evidence>
<keyword evidence="7 9" id="KW-0811">Translocation</keyword>
<dbReference type="GO" id="GO:0043953">
    <property type="term" value="P:protein transport by the Tat complex"/>
    <property type="evidence" value="ECO:0007669"/>
    <property type="project" value="UniProtKB-UniRule"/>
</dbReference>